<accession>A0A3A4BJP3</accession>
<evidence type="ECO:0000313" key="1">
    <source>
        <dbReference type="EMBL" id="RJL35484.1"/>
    </source>
</evidence>
<dbReference type="OrthoDB" id="292843at2"/>
<keyword evidence="2" id="KW-1185">Reference proteome</keyword>
<organism evidence="1 2">
    <name type="scientific">Bailinhaonella thermotolerans</name>
    <dbReference type="NCBI Taxonomy" id="1070861"/>
    <lineage>
        <taxon>Bacteria</taxon>
        <taxon>Bacillati</taxon>
        <taxon>Actinomycetota</taxon>
        <taxon>Actinomycetes</taxon>
        <taxon>Streptosporangiales</taxon>
        <taxon>Streptosporangiaceae</taxon>
        <taxon>Bailinhaonella</taxon>
    </lineage>
</organism>
<evidence type="ECO:0000313" key="2">
    <source>
        <dbReference type="Proteomes" id="UP000265768"/>
    </source>
</evidence>
<dbReference type="EMBL" id="QZEY01000001">
    <property type="protein sequence ID" value="RJL35484.1"/>
    <property type="molecule type" value="Genomic_DNA"/>
</dbReference>
<proteinExistence type="predicted"/>
<gene>
    <name evidence="1" type="ORF">D5H75_01360</name>
</gene>
<dbReference type="Gene3D" id="1.25.10.10">
    <property type="entry name" value="Leucine-rich Repeat Variant"/>
    <property type="match status" value="3"/>
</dbReference>
<dbReference type="AlphaFoldDB" id="A0A3A4BJP3"/>
<dbReference type="InterPro" id="IPR004155">
    <property type="entry name" value="PBS_lyase_HEAT"/>
</dbReference>
<dbReference type="InterPro" id="IPR011989">
    <property type="entry name" value="ARM-like"/>
</dbReference>
<dbReference type="SMART" id="SM00567">
    <property type="entry name" value="EZ_HEAT"/>
    <property type="match status" value="2"/>
</dbReference>
<protein>
    <submittedName>
        <fullName evidence="1">HEAT repeat domain-containing protein</fullName>
    </submittedName>
</protein>
<dbReference type="Proteomes" id="UP000265768">
    <property type="component" value="Unassembled WGS sequence"/>
</dbReference>
<dbReference type="SUPFAM" id="SSF48371">
    <property type="entry name" value="ARM repeat"/>
    <property type="match status" value="1"/>
</dbReference>
<name>A0A3A4BJP3_9ACTN</name>
<dbReference type="RefSeq" id="WP_119924456.1">
    <property type="nucleotide sequence ID" value="NZ_QZEY01000001.1"/>
</dbReference>
<reference evidence="1 2" key="1">
    <citation type="submission" date="2018-09" db="EMBL/GenBank/DDBJ databases">
        <title>YIM 75507 draft genome.</title>
        <authorList>
            <person name="Tang S."/>
            <person name="Feng Y."/>
        </authorList>
    </citation>
    <scope>NUCLEOTIDE SEQUENCE [LARGE SCALE GENOMIC DNA]</scope>
    <source>
        <strain evidence="1 2">YIM 75507</strain>
    </source>
</reference>
<dbReference type="InterPro" id="IPR016024">
    <property type="entry name" value="ARM-type_fold"/>
</dbReference>
<sequence>MFDGVDGVAWRELEYAYSGEADIPGLFRALAATPEQAAEAASELGNELYHQGGFVCSAAVAALPFLLEAGESGRLPRRSDVLHIVRLLAGEARRVAPHLVAPGWGEAWARAVPRLIALLDDGDDGVRRMAALALAETTERADEVAGALLERWAAQDETTRLEIVLAAGELATSLTPATLPETLLWLRDLTCHRDEPVALAATLALARALPGRPVPAGPVIAGLSGDLTAWAAGERLPGGPAALVPAVIGRLDGDVDARQRICLALLTHPDPARRRGAALAAAELLSISTRPVRLLPALRDRLADPDTHTRTLALHLLAAHARHTREDAEVFAAHLDERDERAASWAPRIADVALWGAAWSGDRRCLPRLAACVAAGRPAFPLASAHTGKTGYPLWPPSLPQVLEPCSAWAPELLPVITRRLGPGTDPDLGRALLRTLHAWGPAAAPAVPWLIELLGGRLRHWAADALGAIGPGAAEAGPALRALLRDPGAGLDQPWARGQAAVAVPWAYARVTGDPGPAVRALGPLLGESHIAARRLAGLGSAAAAHVPVLRLLASSREPWTRVEAAHALIRVTGDAAEGVGALFGPIADLLSGRAAPVAQAAATYLADGGDLPAGYRREVRAVLTSGRRHSWDGGWAAIHDDLRLRHTLRGLLGRPPRPRSAG</sequence>
<comment type="caution">
    <text evidence="1">The sequence shown here is derived from an EMBL/GenBank/DDBJ whole genome shotgun (WGS) entry which is preliminary data.</text>
</comment>